<sequence length="284" mass="30881">MTEPFITEAVAALSRGHSLFAGEVTGSDVGDVPARIHAHADSISAAPNIPTAAARSNRSTQALRRIAYDDVALKRVVAAARADHAHTRAVTRMILDAATADAASGADTPVGRREAITRMAARLRAQHRHITRSRQRSRLLAHRLRHLRYLQQHRHRHPSGRTAVQAAIGKALDIKGIHDPIARVRWRRGMDLVARRESGYDAGAVNIWDANAANGTPSCGAWQFIAPTFAAYHEPGTSTNIHDLVAQACAFINYARGRYGVAADGSNLADRIQQADPRRSPRGY</sequence>
<protein>
    <submittedName>
        <fullName evidence="1">Transglycosylase</fullName>
    </submittedName>
</protein>
<dbReference type="RefSeq" id="WP_369741335.1">
    <property type="nucleotide sequence ID" value="NZ_JBGEDP010000001.1"/>
</dbReference>
<evidence type="ECO:0000313" key="2">
    <source>
        <dbReference type="Proteomes" id="UP001564760"/>
    </source>
</evidence>
<dbReference type="InterPro" id="IPR023346">
    <property type="entry name" value="Lysozyme-like_dom_sf"/>
</dbReference>
<comment type="caution">
    <text evidence="1">The sequence shown here is derived from an EMBL/GenBank/DDBJ whole genome shotgun (WGS) entry which is preliminary data.</text>
</comment>
<accession>A0ABV4C870</accession>
<name>A0ABV4C870_9MYCO</name>
<proteinExistence type="predicted"/>
<evidence type="ECO:0000313" key="1">
    <source>
        <dbReference type="EMBL" id="MEY8018744.1"/>
    </source>
</evidence>
<organism evidence="1 2">
    <name type="scientific">Mycobacterium servetii</name>
    <dbReference type="NCBI Taxonomy" id="3237418"/>
    <lineage>
        <taxon>Bacteria</taxon>
        <taxon>Bacillati</taxon>
        <taxon>Actinomycetota</taxon>
        <taxon>Actinomycetes</taxon>
        <taxon>Mycobacteriales</taxon>
        <taxon>Mycobacteriaceae</taxon>
        <taxon>Mycobacterium</taxon>
    </lineage>
</organism>
<gene>
    <name evidence="1" type="ORF">AB8998_29145</name>
</gene>
<dbReference type="Proteomes" id="UP001564760">
    <property type="component" value="Unassembled WGS sequence"/>
</dbReference>
<keyword evidence="2" id="KW-1185">Reference proteome</keyword>
<dbReference type="EMBL" id="JBGEDP010000001">
    <property type="protein sequence ID" value="MEY8018744.1"/>
    <property type="molecule type" value="Genomic_DNA"/>
</dbReference>
<reference evidence="1 2" key="1">
    <citation type="submission" date="2024-08" db="EMBL/GenBank/DDBJ databases">
        <title>Mycobacterium servetensis sp. nov., a novel rapid-growing mycobacterial species recovered from a human patient in Zaragoza, Spain.</title>
        <authorList>
            <person name="Tristancho-Baro A.I."/>
            <person name="Buenestado-Serrano S."/>
            <person name="Garcia De Viedma D."/>
            <person name="Milagro-Beamonte A."/>
            <person name="Burillo N."/>
            <person name="Sanz S."/>
            <person name="Lopez-Calleja A.I."/>
            <person name="Penas-Utrilla D."/>
            <person name="Guardingo M."/>
            <person name="Garcia M.J."/>
            <person name="Vinuelas-Bayon J."/>
        </authorList>
    </citation>
    <scope>NUCLEOTIDE SEQUENCE [LARGE SCALE GENOMIC DNA]</scope>
    <source>
        <strain evidence="2">HUMS_12744610</strain>
    </source>
</reference>
<dbReference type="SUPFAM" id="SSF53955">
    <property type="entry name" value="Lysozyme-like"/>
    <property type="match status" value="1"/>
</dbReference>